<dbReference type="PANTHER" id="PTHR30146:SF151">
    <property type="entry name" value="HTH-TYPE TRANSCRIPTIONAL REPRESSOR CYTR"/>
    <property type="match status" value="1"/>
</dbReference>
<accession>A0A1H9IFW1</accession>
<evidence type="ECO:0000259" key="5">
    <source>
        <dbReference type="PROSITE" id="PS50932"/>
    </source>
</evidence>
<dbReference type="PANTHER" id="PTHR30146">
    <property type="entry name" value="LACI-RELATED TRANSCRIPTIONAL REPRESSOR"/>
    <property type="match status" value="1"/>
</dbReference>
<dbReference type="Pfam" id="PF00356">
    <property type="entry name" value="LacI"/>
    <property type="match status" value="1"/>
</dbReference>
<evidence type="ECO:0000256" key="1">
    <source>
        <dbReference type="ARBA" id="ARBA00022491"/>
    </source>
</evidence>
<keyword evidence="7" id="KW-1185">Reference proteome</keyword>
<dbReference type="SUPFAM" id="SSF53822">
    <property type="entry name" value="Periplasmic binding protein-like I"/>
    <property type="match status" value="1"/>
</dbReference>
<dbReference type="CDD" id="cd01392">
    <property type="entry name" value="HTH_LacI"/>
    <property type="match status" value="1"/>
</dbReference>
<name>A0A1H9IFW1_9HYPH</name>
<evidence type="ECO:0000256" key="2">
    <source>
        <dbReference type="ARBA" id="ARBA00023015"/>
    </source>
</evidence>
<dbReference type="InterPro" id="IPR010982">
    <property type="entry name" value="Lambda_DNA-bd_dom_sf"/>
</dbReference>
<dbReference type="InterPro" id="IPR028082">
    <property type="entry name" value="Peripla_BP_I"/>
</dbReference>
<evidence type="ECO:0000256" key="3">
    <source>
        <dbReference type="ARBA" id="ARBA00023125"/>
    </source>
</evidence>
<dbReference type="CDD" id="cd06284">
    <property type="entry name" value="PBP1_LacI-like"/>
    <property type="match status" value="1"/>
</dbReference>
<dbReference type="EMBL" id="FOFG01000007">
    <property type="protein sequence ID" value="SEQ73418.1"/>
    <property type="molecule type" value="Genomic_DNA"/>
</dbReference>
<keyword evidence="1" id="KW-0678">Repressor</keyword>
<organism evidence="6 7">
    <name type="scientific">Faunimonas pinastri</name>
    <dbReference type="NCBI Taxonomy" id="1855383"/>
    <lineage>
        <taxon>Bacteria</taxon>
        <taxon>Pseudomonadati</taxon>
        <taxon>Pseudomonadota</taxon>
        <taxon>Alphaproteobacteria</taxon>
        <taxon>Hyphomicrobiales</taxon>
        <taxon>Afifellaceae</taxon>
        <taxon>Faunimonas</taxon>
    </lineage>
</organism>
<dbReference type="InterPro" id="IPR000843">
    <property type="entry name" value="HTH_LacI"/>
</dbReference>
<dbReference type="AlphaFoldDB" id="A0A1H9IFW1"/>
<dbReference type="PROSITE" id="PS50932">
    <property type="entry name" value="HTH_LACI_2"/>
    <property type="match status" value="1"/>
</dbReference>
<dbReference type="Pfam" id="PF13377">
    <property type="entry name" value="Peripla_BP_3"/>
    <property type="match status" value="1"/>
</dbReference>
<gene>
    <name evidence="6" type="ORF">SAMN05216548_10792</name>
</gene>
<evidence type="ECO:0000313" key="7">
    <source>
        <dbReference type="Proteomes" id="UP000199647"/>
    </source>
</evidence>
<feature type="domain" description="HTH lacI-type" evidence="5">
    <location>
        <begin position="10"/>
        <end position="64"/>
    </location>
</feature>
<protein>
    <submittedName>
        <fullName evidence="6">Transcriptional regulator, LacI family</fullName>
    </submittedName>
</protein>
<keyword evidence="4" id="KW-0804">Transcription</keyword>
<dbReference type="InterPro" id="IPR046335">
    <property type="entry name" value="LacI/GalR-like_sensor"/>
</dbReference>
<proteinExistence type="predicted"/>
<reference evidence="6 7" key="1">
    <citation type="submission" date="2016-10" db="EMBL/GenBank/DDBJ databases">
        <authorList>
            <person name="de Groot N.N."/>
        </authorList>
    </citation>
    <scope>NUCLEOTIDE SEQUENCE [LARGE SCALE GENOMIC DNA]</scope>
    <source>
        <strain evidence="6 7">A52C2</strain>
    </source>
</reference>
<dbReference type="STRING" id="1855383.SAMN05216548_10792"/>
<dbReference type="Gene3D" id="1.10.260.40">
    <property type="entry name" value="lambda repressor-like DNA-binding domains"/>
    <property type="match status" value="1"/>
</dbReference>
<dbReference type="Proteomes" id="UP000199647">
    <property type="component" value="Unassembled WGS sequence"/>
</dbReference>
<dbReference type="Gene3D" id="3.40.50.2300">
    <property type="match status" value="2"/>
</dbReference>
<dbReference type="GO" id="GO:0000976">
    <property type="term" value="F:transcription cis-regulatory region binding"/>
    <property type="evidence" value="ECO:0007669"/>
    <property type="project" value="TreeGrafter"/>
</dbReference>
<evidence type="ECO:0000256" key="4">
    <source>
        <dbReference type="ARBA" id="ARBA00023163"/>
    </source>
</evidence>
<evidence type="ECO:0000313" key="6">
    <source>
        <dbReference type="EMBL" id="SEQ73418.1"/>
    </source>
</evidence>
<keyword evidence="2" id="KW-0805">Transcription regulation</keyword>
<sequence length="339" mass="35772">MTDRFVGSRPKMTDVARLAGVSVATVSRSLAGSPLVTGETRERIEAAVRETGYVVNHMAQRLRLQESRQILALVPDIANPFFAEVLVGVEGAAHEAGFNVLIGNTADDPRRADLHARQLLTGGVDGMLLMNGRLPDVLLGKAHDGRLVAVVEPVPGKKLPTVEIDQRAAAGAATEYLAGLGHRRIAHITGVVASTVSDLRLRGYRDALARLGLAVDEHMIAAGDYTIAGGEHAMARLLASGERPTAVFCSSDETAIGAIKAIRAGGLSTPGDISVMGFDDIQIAAAYDPPLTTIRQPKRLMGAEGFRLLADRIAGTASSVRSEPLPFELVIRASCAPPK</sequence>
<keyword evidence="3" id="KW-0238">DNA-binding</keyword>
<dbReference type="SMART" id="SM00354">
    <property type="entry name" value="HTH_LACI"/>
    <property type="match status" value="1"/>
</dbReference>
<dbReference type="SUPFAM" id="SSF47413">
    <property type="entry name" value="lambda repressor-like DNA-binding domains"/>
    <property type="match status" value="1"/>
</dbReference>
<dbReference type="GO" id="GO:0003700">
    <property type="term" value="F:DNA-binding transcription factor activity"/>
    <property type="evidence" value="ECO:0007669"/>
    <property type="project" value="TreeGrafter"/>
</dbReference>